<reference evidence="1 2" key="1">
    <citation type="submission" date="2019-10" db="EMBL/GenBank/DDBJ databases">
        <title>Corynebacterium sp novel species isolated from the respiratory tract of Marmot.</title>
        <authorList>
            <person name="Zhang G."/>
        </authorList>
    </citation>
    <scope>NUCLEOTIDE SEQUENCE [LARGE SCALE GENOMIC DNA]</scope>
    <source>
        <strain evidence="1 2">336</strain>
    </source>
</reference>
<dbReference type="Proteomes" id="UP000436181">
    <property type="component" value="Unassembled WGS sequence"/>
</dbReference>
<name>A0ABQ6VCF1_9CORY</name>
<dbReference type="EMBL" id="WBZJ01000004">
    <property type="protein sequence ID" value="KAB3519244.1"/>
    <property type="molecule type" value="Genomic_DNA"/>
</dbReference>
<sequence length="138" mass="15685">MAIELPPQDQPDTYNGIRNSVRIQAIHIDGTDLSNPIAHLCVTPHQGRAYCGDLTRGNAYYITGWHYRNDIGARLKVDNRGIILRTLIEAIPQWTFNRRPLTLCPLCHTMLACEAEMIGSRDYKIKGTIKEMDKLPPR</sequence>
<evidence type="ECO:0000313" key="2">
    <source>
        <dbReference type="Proteomes" id="UP000436181"/>
    </source>
</evidence>
<organism evidence="1 2">
    <name type="scientific">Corynebacterium zhongnanshanii</name>
    <dbReference type="NCBI Taxonomy" id="2768834"/>
    <lineage>
        <taxon>Bacteria</taxon>
        <taxon>Bacillati</taxon>
        <taxon>Actinomycetota</taxon>
        <taxon>Actinomycetes</taxon>
        <taxon>Mycobacteriales</taxon>
        <taxon>Corynebacteriaceae</taxon>
        <taxon>Corynebacterium</taxon>
    </lineage>
</organism>
<proteinExistence type="predicted"/>
<protein>
    <submittedName>
        <fullName evidence="1">Uncharacterized protein</fullName>
    </submittedName>
</protein>
<gene>
    <name evidence="1" type="ORF">F8377_09665</name>
</gene>
<dbReference type="RefSeq" id="WP_151844879.1">
    <property type="nucleotide sequence ID" value="NZ_WBZJ01000004.1"/>
</dbReference>
<comment type="caution">
    <text evidence="1">The sequence shown here is derived from an EMBL/GenBank/DDBJ whole genome shotgun (WGS) entry which is preliminary data.</text>
</comment>
<accession>A0ABQ6VCF1</accession>
<keyword evidence="2" id="KW-1185">Reference proteome</keyword>
<evidence type="ECO:0000313" key="1">
    <source>
        <dbReference type="EMBL" id="KAB3519244.1"/>
    </source>
</evidence>